<dbReference type="PROSITE" id="PS00018">
    <property type="entry name" value="EF_HAND_1"/>
    <property type="match status" value="3"/>
</dbReference>
<reference evidence="8" key="1">
    <citation type="submission" date="2020-04" db="EMBL/GenBank/DDBJ databases">
        <authorList>
            <person name="Neveu A P."/>
        </authorList>
    </citation>
    <scope>NUCLEOTIDE SEQUENCE</scope>
    <source>
        <tissue evidence="8">Whole embryo</tissue>
    </source>
</reference>
<dbReference type="Pfam" id="PF13499">
    <property type="entry name" value="EF-hand_7"/>
    <property type="match status" value="1"/>
</dbReference>
<dbReference type="InterPro" id="IPR018247">
    <property type="entry name" value="EF_Hand_1_Ca_BS"/>
</dbReference>
<dbReference type="GO" id="GO:0060170">
    <property type="term" value="C:ciliary membrane"/>
    <property type="evidence" value="ECO:0007669"/>
    <property type="project" value="TreeGrafter"/>
</dbReference>
<feature type="domain" description="EF-hand" evidence="7">
    <location>
        <begin position="92"/>
        <end position="127"/>
    </location>
</feature>
<comment type="subcellular location">
    <subcellularLocation>
        <location evidence="1">Membrane</location>
    </subcellularLocation>
</comment>
<feature type="region of interest" description="Disordered" evidence="6">
    <location>
        <begin position="173"/>
        <end position="231"/>
    </location>
</feature>
<name>A0A6F9DCG0_9ASCI</name>
<evidence type="ECO:0000256" key="6">
    <source>
        <dbReference type="SAM" id="MobiDB-lite"/>
    </source>
</evidence>
<protein>
    <submittedName>
        <fullName evidence="8">EF-hand calcium-binding domain-containing protein 7-like</fullName>
    </submittedName>
</protein>
<evidence type="ECO:0000256" key="5">
    <source>
        <dbReference type="ARBA" id="ARBA00023136"/>
    </source>
</evidence>
<dbReference type="PANTHER" id="PTHR46819:SF1">
    <property type="entry name" value="EF-HAND CALCIUM-BINDING DOMAIN-CONTAINING PROTEIN 7"/>
    <property type="match status" value="1"/>
</dbReference>
<dbReference type="Gene3D" id="1.10.238.10">
    <property type="entry name" value="EF-hand"/>
    <property type="match status" value="2"/>
</dbReference>
<evidence type="ECO:0000256" key="4">
    <source>
        <dbReference type="ARBA" id="ARBA00022837"/>
    </source>
</evidence>
<evidence type="ECO:0000256" key="2">
    <source>
        <dbReference type="ARBA" id="ARBA00022723"/>
    </source>
</evidence>
<dbReference type="InterPro" id="IPR052266">
    <property type="entry name" value="Miro-EF-hand_domain"/>
</dbReference>
<organism evidence="8">
    <name type="scientific">Phallusia mammillata</name>
    <dbReference type="NCBI Taxonomy" id="59560"/>
    <lineage>
        <taxon>Eukaryota</taxon>
        <taxon>Metazoa</taxon>
        <taxon>Chordata</taxon>
        <taxon>Tunicata</taxon>
        <taxon>Ascidiacea</taxon>
        <taxon>Phlebobranchia</taxon>
        <taxon>Ascidiidae</taxon>
        <taxon>Phallusia</taxon>
    </lineage>
</organism>
<feature type="region of interest" description="Disordered" evidence="6">
    <location>
        <begin position="623"/>
        <end position="650"/>
    </location>
</feature>
<evidence type="ECO:0000313" key="8">
    <source>
        <dbReference type="EMBL" id="CAB3241259.1"/>
    </source>
</evidence>
<keyword evidence="2" id="KW-0479">Metal-binding</keyword>
<dbReference type="SMART" id="SM00054">
    <property type="entry name" value="EFh"/>
    <property type="match status" value="3"/>
</dbReference>
<dbReference type="GO" id="GO:0005509">
    <property type="term" value="F:calcium ion binding"/>
    <property type="evidence" value="ECO:0007669"/>
    <property type="project" value="InterPro"/>
</dbReference>
<evidence type="ECO:0000259" key="7">
    <source>
        <dbReference type="PROSITE" id="PS50222"/>
    </source>
</evidence>
<dbReference type="EMBL" id="LR784753">
    <property type="protein sequence ID" value="CAB3241259.1"/>
    <property type="molecule type" value="mRNA"/>
</dbReference>
<dbReference type="SUPFAM" id="SSF47473">
    <property type="entry name" value="EF-hand"/>
    <property type="match status" value="2"/>
</dbReference>
<dbReference type="GO" id="GO:1903569">
    <property type="term" value="P:positive regulation of protein localization to ciliary membrane"/>
    <property type="evidence" value="ECO:0007669"/>
    <property type="project" value="TreeGrafter"/>
</dbReference>
<dbReference type="Pfam" id="PF13202">
    <property type="entry name" value="EF-hand_5"/>
    <property type="match status" value="1"/>
</dbReference>
<dbReference type="PROSITE" id="PS50222">
    <property type="entry name" value="EF_HAND_2"/>
    <property type="match status" value="2"/>
</dbReference>
<dbReference type="CDD" id="cd00051">
    <property type="entry name" value="EFh"/>
    <property type="match status" value="1"/>
</dbReference>
<keyword evidence="4" id="KW-0106">Calcium</keyword>
<feature type="compositionally biased region" description="Polar residues" evidence="6">
    <location>
        <begin position="178"/>
        <end position="196"/>
    </location>
</feature>
<gene>
    <name evidence="8" type="primary">Efcab7</name>
</gene>
<keyword evidence="5" id="KW-0472">Membrane</keyword>
<sequence>MSSRKGSLLSERSFASSKRQFTQDDDIAYKAAYLNVMESTDESIHTRQELTQVLQYAGKNPTGKQINSIWSKSAGAVTFSEFCKLAKEMKSTSKNQLITAFKKIDINGDGFISESELYRVLTSKGEKMTHSEIRKILDMADANKDGKLDYEEFSAMVLSTSNECKTFNVQKMFPNRTDPYSTAQKPVPTKRSSTARPGSAMSRSESEDTTREKLNSQSSSRPSSAVAPRKEKVALQRLDDAIRVQGSAPNLKSTNDHPKTLKGWNHVHSKGCFFTDLEEDSTTVSHIYKLELPFASNVWLTIKPYVVSGSEESRKSNVDVGAFIYRESNTDESTLVAFTESKDEQQWYWRGDLRSGTYKVIPFTTGCRLKSRDLGISGDFQLTRKDQNGEYQLSRAFRSALGDVFQICDLDGNGFLNRNEFNWYQMMTSDEEVDDEAWQIVLDNLEVENDEITKEGFVKLHLMQAQEDGDEAQQEFADMMKHVGFNSNLQLDQGCPFHLNVYTKDCKASLEVSHLGSGKDSEIASGFLDSIAQKNVTHRVNCIDGLVWYIYASDFRTSTALENKTAQTIRCQADCSMSKNCMTLKGKNVIPIQVLPYSKTLVDHAMPLNQDEWIYHCTVTNPTSNSNRKASTSSRRSNSRKTSSVVDLFD</sequence>
<evidence type="ECO:0000256" key="3">
    <source>
        <dbReference type="ARBA" id="ARBA00022737"/>
    </source>
</evidence>
<evidence type="ECO:0000256" key="1">
    <source>
        <dbReference type="ARBA" id="ARBA00004370"/>
    </source>
</evidence>
<feature type="compositionally biased region" description="Basic and acidic residues" evidence="6">
    <location>
        <begin position="204"/>
        <end position="214"/>
    </location>
</feature>
<dbReference type="PANTHER" id="PTHR46819">
    <property type="entry name" value="EF-HAND CALCIUM-BINDING DOMAIN-CONTAINING PROTEIN 7"/>
    <property type="match status" value="1"/>
</dbReference>
<dbReference type="InterPro" id="IPR002048">
    <property type="entry name" value="EF_hand_dom"/>
</dbReference>
<feature type="domain" description="EF-hand" evidence="7">
    <location>
        <begin position="128"/>
        <end position="163"/>
    </location>
</feature>
<proteinExistence type="evidence at transcript level"/>
<feature type="compositionally biased region" description="Low complexity" evidence="6">
    <location>
        <begin position="623"/>
        <end position="644"/>
    </location>
</feature>
<dbReference type="AlphaFoldDB" id="A0A6F9DCG0"/>
<accession>A0A6F9DCG0</accession>
<dbReference type="GO" id="GO:0098797">
    <property type="term" value="C:plasma membrane protein complex"/>
    <property type="evidence" value="ECO:0007669"/>
    <property type="project" value="TreeGrafter"/>
</dbReference>
<dbReference type="InterPro" id="IPR011992">
    <property type="entry name" value="EF-hand-dom_pair"/>
</dbReference>
<dbReference type="FunFam" id="1.10.238.10:FF:000003">
    <property type="entry name" value="Calmodulin A"/>
    <property type="match status" value="1"/>
</dbReference>
<keyword evidence="3" id="KW-0677">Repeat</keyword>